<protein>
    <submittedName>
        <fullName evidence="1">Uncharacterized protein</fullName>
    </submittedName>
</protein>
<comment type="caution">
    <text evidence="1">The sequence shown here is derived from an EMBL/GenBank/DDBJ whole genome shotgun (WGS) entry which is preliminary data.</text>
</comment>
<dbReference type="HOGENOM" id="CLU_2843324_0_0_9"/>
<keyword evidence="2" id="KW-1185">Reference proteome</keyword>
<organism evidence="1 2">
    <name type="scientific">Eubacterium ramulus ATCC 29099</name>
    <dbReference type="NCBI Taxonomy" id="1256908"/>
    <lineage>
        <taxon>Bacteria</taxon>
        <taxon>Bacillati</taxon>
        <taxon>Bacillota</taxon>
        <taxon>Clostridia</taxon>
        <taxon>Eubacteriales</taxon>
        <taxon>Eubacteriaceae</taxon>
        <taxon>Eubacterium</taxon>
    </lineage>
</organism>
<gene>
    <name evidence="1" type="ORF">HMPREF0373_01076</name>
</gene>
<accession>U2PGD0</accession>
<sequence length="65" mass="7427">MLEASSREEAEISGAAETENCPCLVACFSPCRLYNKLSVIKTLEKVQKSNVFIKVQEKHEYFEKK</sequence>
<reference evidence="1 2" key="1">
    <citation type="submission" date="2013-06" db="EMBL/GenBank/DDBJ databases">
        <authorList>
            <person name="Weinstock G."/>
            <person name="Sodergren E."/>
            <person name="Lobos E.A."/>
            <person name="Fulton L."/>
            <person name="Fulton R."/>
            <person name="Courtney L."/>
            <person name="Fronick C."/>
            <person name="O'Laughlin M."/>
            <person name="Godfrey J."/>
            <person name="Wilson R.M."/>
            <person name="Miner T."/>
            <person name="Farmer C."/>
            <person name="Delehaunty K."/>
            <person name="Cordes M."/>
            <person name="Minx P."/>
            <person name="Tomlinson C."/>
            <person name="Chen J."/>
            <person name="Wollam A."/>
            <person name="Pepin K.H."/>
            <person name="Bhonagiri V."/>
            <person name="Zhang X."/>
            <person name="Warren W."/>
            <person name="Mitreva M."/>
            <person name="Mardis E.R."/>
            <person name="Wilson R.K."/>
        </authorList>
    </citation>
    <scope>NUCLEOTIDE SEQUENCE [LARGE SCALE GENOMIC DNA]</scope>
    <source>
        <strain evidence="1 2">ATCC 29099</strain>
    </source>
</reference>
<evidence type="ECO:0000313" key="1">
    <source>
        <dbReference type="EMBL" id="ERK49590.1"/>
    </source>
</evidence>
<evidence type="ECO:0000313" key="2">
    <source>
        <dbReference type="Proteomes" id="UP000016608"/>
    </source>
</evidence>
<name>U2PGD0_EUBRA</name>
<proteinExistence type="predicted"/>
<dbReference type="AlphaFoldDB" id="U2PGD0"/>
<dbReference type="EMBL" id="AWVJ01000067">
    <property type="protein sequence ID" value="ERK49590.1"/>
    <property type="molecule type" value="Genomic_DNA"/>
</dbReference>
<dbReference type="Proteomes" id="UP000016608">
    <property type="component" value="Unassembled WGS sequence"/>
</dbReference>